<feature type="domain" description="J" evidence="2">
    <location>
        <begin position="6"/>
        <end position="80"/>
    </location>
</feature>
<accession>A0A0C2X792</accession>
<dbReference type="Proteomes" id="UP000054097">
    <property type="component" value="Unassembled WGS sequence"/>
</dbReference>
<evidence type="ECO:0000313" key="3">
    <source>
        <dbReference type="EMBL" id="KIM33948.1"/>
    </source>
</evidence>
<dbReference type="PROSITE" id="PS50076">
    <property type="entry name" value="DNAJ_2"/>
    <property type="match status" value="1"/>
</dbReference>
<dbReference type="OrthoDB" id="442087at2759"/>
<dbReference type="Gene3D" id="1.10.287.110">
    <property type="entry name" value="DnaJ domain"/>
    <property type="match status" value="1"/>
</dbReference>
<proteinExistence type="predicted"/>
<dbReference type="GO" id="GO:0051082">
    <property type="term" value="F:unfolded protein binding"/>
    <property type="evidence" value="ECO:0007669"/>
    <property type="project" value="TreeGrafter"/>
</dbReference>
<dbReference type="Pfam" id="PF00226">
    <property type="entry name" value="DnaJ"/>
    <property type="match status" value="1"/>
</dbReference>
<name>A0A0C2X792_SERVB</name>
<dbReference type="PANTHER" id="PTHR43948">
    <property type="entry name" value="DNAJ HOMOLOG SUBFAMILY B"/>
    <property type="match status" value="1"/>
</dbReference>
<dbReference type="InterPro" id="IPR001623">
    <property type="entry name" value="DnaJ_domain"/>
</dbReference>
<keyword evidence="4" id="KW-1185">Reference proteome</keyword>
<dbReference type="InterPro" id="IPR036869">
    <property type="entry name" value="J_dom_sf"/>
</dbReference>
<reference evidence="4" key="2">
    <citation type="submission" date="2015-01" db="EMBL/GenBank/DDBJ databases">
        <title>Evolutionary Origins and Diversification of the Mycorrhizal Mutualists.</title>
        <authorList>
            <consortium name="DOE Joint Genome Institute"/>
            <consortium name="Mycorrhizal Genomics Consortium"/>
            <person name="Kohler A."/>
            <person name="Kuo A."/>
            <person name="Nagy L.G."/>
            <person name="Floudas D."/>
            <person name="Copeland A."/>
            <person name="Barry K.W."/>
            <person name="Cichocki N."/>
            <person name="Veneault-Fourrey C."/>
            <person name="LaButti K."/>
            <person name="Lindquist E.A."/>
            <person name="Lipzen A."/>
            <person name="Lundell T."/>
            <person name="Morin E."/>
            <person name="Murat C."/>
            <person name="Riley R."/>
            <person name="Ohm R."/>
            <person name="Sun H."/>
            <person name="Tunlid A."/>
            <person name="Henrissat B."/>
            <person name="Grigoriev I.V."/>
            <person name="Hibbett D.S."/>
            <person name="Martin F."/>
        </authorList>
    </citation>
    <scope>NUCLEOTIDE SEQUENCE [LARGE SCALE GENOMIC DNA]</scope>
    <source>
        <strain evidence="4">MAFF 305830</strain>
    </source>
</reference>
<dbReference type="GO" id="GO:0044183">
    <property type="term" value="F:protein folding chaperone"/>
    <property type="evidence" value="ECO:0007669"/>
    <property type="project" value="TreeGrafter"/>
</dbReference>
<evidence type="ECO:0000313" key="4">
    <source>
        <dbReference type="Proteomes" id="UP000054097"/>
    </source>
</evidence>
<dbReference type="PRINTS" id="PR00625">
    <property type="entry name" value="JDOMAIN"/>
</dbReference>
<protein>
    <recommendedName>
        <fullName evidence="2">J domain-containing protein</fullName>
    </recommendedName>
</protein>
<dbReference type="PANTHER" id="PTHR43948:SF21">
    <property type="entry name" value="DNAJ DOMAIN-CONTAINING PROTEIN"/>
    <property type="match status" value="1"/>
</dbReference>
<dbReference type="GO" id="GO:0005737">
    <property type="term" value="C:cytoplasm"/>
    <property type="evidence" value="ECO:0007669"/>
    <property type="project" value="TreeGrafter"/>
</dbReference>
<gene>
    <name evidence="3" type="ORF">M408DRAFT_13646</name>
</gene>
<dbReference type="STRING" id="933852.A0A0C2X792"/>
<dbReference type="GO" id="GO:0005634">
    <property type="term" value="C:nucleus"/>
    <property type="evidence" value="ECO:0007669"/>
    <property type="project" value="TreeGrafter"/>
</dbReference>
<dbReference type="HOGENOM" id="CLU_073129_1_0_1"/>
<evidence type="ECO:0000256" key="1">
    <source>
        <dbReference type="SAM" id="MobiDB-lite"/>
    </source>
</evidence>
<feature type="region of interest" description="Disordered" evidence="1">
    <location>
        <begin position="114"/>
        <end position="136"/>
    </location>
</feature>
<dbReference type="AlphaFoldDB" id="A0A0C2X792"/>
<reference evidence="3 4" key="1">
    <citation type="submission" date="2014-04" db="EMBL/GenBank/DDBJ databases">
        <authorList>
            <consortium name="DOE Joint Genome Institute"/>
            <person name="Kuo A."/>
            <person name="Zuccaro A."/>
            <person name="Kohler A."/>
            <person name="Nagy L.G."/>
            <person name="Floudas D."/>
            <person name="Copeland A."/>
            <person name="Barry K.W."/>
            <person name="Cichocki N."/>
            <person name="Veneault-Fourrey C."/>
            <person name="LaButti K."/>
            <person name="Lindquist E.A."/>
            <person name="Lipzen A."/>
            <person name="Lundell T."/>
            <person name="Morin E."/>
            <person name="Murat C."/>
            <person name="Sun H."/>
            <person name="Tunlid A."/>
            <person name="Henrissat B."/>
            <person name="Grigoriev I.V."/>
            <person name="Hibbett D.S."/>
            <person name="Martin F."/>
            <person name="Nordberg H.P."/>
            <person name="Cantor M.N."/>
            <person name="Hua S.X."/>
        </authorList>
    </citation>
    <scope>NUCLEOTIDE SEQUENCE [LARGE SCALE GENOMIC DNA]</scope>
    <source>
        <strain evidence="3 4">MAFF 305830</strain>
    </source>
</reference>
<organism evidence="3 4">
    <name type="scientific">Serendipita vermifera MAFF 305830</name>
    <dbReference type="NCBI Taxonomy" id="933852"/>
    <lineage>
        <taxon>Eukaryota</taxon>
        <taxon>Fungi</taxon>
        <taxon>Dikarya</taxon>
        <taxon>Basidiomycota</taxon>
        <taxon>Agaricomycotina</taxon>
        <taxon>Agaricomycetes</taxon>
        <taxon>Sebacinales</taxon>
        <taxon>Serendipitaceae</taxon>
        <taxon>Serendipita</taxon>
    </lineage>
</organism>
<evidence type="ECO:0000259" key="2">
    <source>
        <dbReference type="PROSITE" id="PS50076"/>
    </source>
</evidence>
<sequence>MPAFPLYYKVLNLESKSPKEVTIEDIRAAYRKESLKTHPDRFPNATPEERKAATAQFQTVADAYYVLSDPARRREYDALLASNSRSYAGSTTADDSANFFSNFANMFQGAAFGSAGAPGNGPAEEEHAQEGPFERPDAEATFGNVFEELLRPEVQKTVPWWTFIGAASGAGLGFIIANIPGALMGGYAGNRLGAIRDAKGKSVMAVFNTLAADQKAEILRSLAFKVLGTFNG</sequence>
<dbReference type="EMBL" id="KN824277">
    <property type="protein sequence ID" value="KIM33948.1"/>
    <property type="molecule type" value="Genomic_DNA"/>
</dbReference>
<dbReference type="GO" id="GO:0051087">
    <property type="term" value="F:protein-folding chaperone binding"/>
    <property type="evidence" value="ECO:0007669"/>
    <property type="project" value="TreeGrafter"/>
</dbReference>
<dbReference type="SMART" id="SM00271">
    <property type="entry name" value="DnaJ"/>
    <property type="match status" value="1"/>
</dbReference>
<dbReference type="CDD" id="cd06257">
    <property type="entry name" value="DnaJ"/>
    <property type="match status" value="1"/>
</dbReference>
<dbReference type="SUPFAM" id="SSF46565">
    <property type="entry name" value="Chaperone J-domain"/>
    <property type="match status" value="1"/>
</dbReference>
<feature type="compositionally biased region" description="Basic and acidic residues" evidence="1">
    <location>
        <begin position="124"/>
        <end position="136"/>
    </location>
</feature>